<reference evidence="1" key="1">
    <citation type="submission" date="2020-07" db="EMBL/GenBank/DDBJ databases">
        <title>Multicomponent nature underlies the extraordinary mechanical properties of spider dragline silk.</title>
        <authorList>
            <person name="Kono N."/>
            <person name="Nakamura H."/>
            <person name="Mori M."/>
            <person name="Yoshida Y."/>
            <person name="Ohtoshi R."/>
            <person name="Malay A.D."/>
            <person name="Moran D.A.P."/>
            <person name="Tomita M."/>
            <person name="Numata K."/>
            <person name="Arakawa K."/>
        </authorList>
    </citation>
    <scope>NUCLEOTIDE SEQUENCE</scope>
</reference>
<dbReference type="AlphaFoldDB" id="A0A8X6LH83"/>
<evidence type="ECO:0000313" key="1">
    <source>
        <dbReference type="EMBL" id="GFR08262.1"/>
    </source>
</evidence>
<protein>
    <submittedName>
        <fullName evidence="1">Uncharacterized protein</fullName>
    </submittedName>
</protein>
<accession>A0A8X6LH83</accession>
<evidence type="ECO:0000313" key="2">
    <source>
        <dbReference type="Proteomes" id="UP000887116"/>
    </source>
</evidence>
<dbReference type="EMBL" id="BMAO01006400">
    <property type="protein sequence ID" value="GFR08262.1"/>
    <property type="molecule type" value="Genomic_DNA"/>
</dbReference>
<proteinExistence type="predicted"/>
<organism evidence="1 2">
    <name type="scientific">Trichonephila clavata</name>
    <name type="common">Joro spider</name>
    <name type="synonym">Nephila clavata</name>
    <dbReference type="NCBI Taxonomy" id="2740835"/>
    <lineage>
        <taxon>Eukaryota</taxon>
        <taxon>Metazoa</taxon>
        <taxon>Ecdysozoa</taxon>
        <taxon>Arthropoda</taxon>
        <taxon>Chelicerata</taxon>
        <taxon>Arachnida</taxon>
        <taxon>Araneae</taxon>
        <taxon>Araneomorphae</taxon>
        <taxon>Entelegynae</taxon>
        <taxon>Araneoidea</taxon>
        <taxon>Nephilidae</taxon>
        <taxon>Trichonephila</taxon>
    </lineage>
</organism>
<comment type="caution">
    <text evidence="1">The sequence shown here is derived from an EMBL/GenBank/DDBJ whole genome shotgun (WGS) entry which is preliminary data.</text>
</comment>
<dbReference type="Proteomes" id="UP000887116">
    <property type="component" value="Unassembled WGS sequence"/>
</dbReference>
<keyword evidence="2" id="KW-1185">Reference proteome</keyword>
<sequence>MIAASDPALLRHADLPLASRGTSARSGTACPSAETLRCSVRRDVTDQRNEGRGDLNFTARAPRCWEGGQNLIRPYLVCSTRRYVLRRKVELVT</sequence>
<gene>
    <name evidence="1" type="ORF">TNCT_523991</name>
</gene>
<name>A0A8X6LH83_TRICU</name>